<keyword evidence="2" id="KW-1185">Reference proteome</keyword>
<accession>L8J6P9</accession>
<evidence type="ECO:0000313" key="1">
    <source>
        <dbReference type="EMBL" id="ELR64461.1"/>
    </source>
</evidence>
<sequence>MEFGALCWFNGAHLIAGVSCYEEVMKKEDGISKYKLKKLATESLRNVLRLHFDSILLYENGSYPSAFQLSVLAVEELSKANWIDHYVWSSETNEGYPDAEFEHEWLKLLYLHPKKQWNFVAREQEFFSPKFIELIQSRKLEEKKQNSIYVGLKRNKGKINVDSRVSTPWKIKQEDAKQVISLVNSELLRYCKCIEEYEFYFEGVTDMDEVFDYQIFSKLLQWPHKSGLRNESWVSKNRLRN</sequence>
<evidence type="ECO:0000313" key="2">
    <source>
        <dbReference type="Proteomes" id="UP000011134"/>
    </source>
</evidence>
<dbReference type="InterPro" id="IPR030987">
    <property type="entry name" value="AbiV"/>
</dbReference>
<organism evidence="1 2">
    <name type="scientific">Photobacterium marinum</name>
    <dbReference type="NCBI Taxonomy" id="1056511"/>
    <lineage>
        <taxon>Bacteria</taxon>
        <taxon>Pseudomonadati</taxon>
        <taxon>Pseudomonadota</taxon>
        <taxon>Gammaproteobacteria</taxon>
        <taxon>Vibrionales</taxon>
        <taxon>Vibrionaceae</taxon>
        <taxon>Photobacterium</taxon>
    </lineage>
</organism>
<dbReference type="AlphaFoldDB" id="L8J6P9"/>
<name>L8J6P9_9GAMM</name>
<dbReference type="Proteomes" id="UP000011134">
    <property type="component" value="Unassembled WGS sequence"/>
</dbReference>
<reference evidence="1 2" key="1">
    <citation type="submission" date="2012-12" db="EMBL/GenBank/DDBJ databases">
        <title>Genome Assembly of Photobacterium sp. AK15.</title>
        <authorList>
            <person name="Khatri I."/>
            <person name="Vaidya B."/>
            <person name="Srinivas T.N.R."/>
            <person name="Subramanian S."/>
            <person name="Pinnaka A."/>
        </authorList>
    </citation>
    <scope>NUCLEOTIDE SEQUENCE [LARGE SCALE GENOMIC DNA]</scope>
    <source>
        <strain evidence="1 2">AK15</strain>
    </source>
</reference>
<evidence type="ECO:0008006" key="3">
    <source>
        <dbReference type="Google" id="ProtNLM"/>
    </source>
</evidence>
<dbReference type="Pfam" id="PF18728">
    <property type="entry name" value="HEPN_AbiV"/>
    <property type="match status" value="1"/>
</dbReference>
<proteinExistence type="predicted"/>
<dbReference type="EMBL" id="AMZO01000026">
    <property type="protein sequence ID" value="ELR64461.1"/>
    <property type="molecule type" value="Genomic_DNA"/>
</dbReference>
<dbReference type="PATRIC" id="fig|1056511.3.peg.3559"/>
<protein>
    <recommendedName>
        <fullName evidence="3">AbiV family abortive infection protein</fullName>
    </recommendedName>
</protein>
<gene>
    <name evidence="1" type="ORF">C942_02485</name>
</gene>
<dbReference type="NCBIfam" id="TIGR04498">
    <property type="entry name" value="AbiV_defense"/>
    <property type="match status" value="1"/>
</dbReference>
<comment type="caution">
    <text evidence="1">The sequence shown here is derived from an EMBL/GenBank/DDBJ whole genome shotgun (WGS) entry which is preliminary data.</text>
</comment>